<protein>
    <submittedName>
        <fullName evidence="2">HNH endonuclease</fullName>
    </submittedName>
</protein>
<keyword evidence="2" id="KW-0255">Endonuclease</keyword>
<dbReference type="SUPFAM" id="SSF54060">
    <property type="entry name" value="His-Me finger endonucleases"/>
    <property type="match status" value="1"/>
</dbReference>
<organism evidence="2 3">
    <name type="scientific">Halobacteriovorax vibrionivorans</name>
    <dbReference type="NCBI Taxonomy" id="2152716"/>
    <lineage>
        <taxon>Bacteria</taxon>
        <taxon>Pseudomonadati</taxon>
        <taxon>Bdellovibrionota</taxon>
        <taxon>Bacteriovoracia</taxon>
        <taxon>Bacteriovoracales</taxon>
        <taxon>Halobacteriovoraceae</taxon>
        <taxon>Halobacteriovorax</taxon>
    </lineage>
</organism>
<dbReference type="InterPro" id="IPR003615">
    <property type="entry name" value="HNH_nuc"/>
</dbReference>
<keyword evidence="2" id="KW-0378">Hydrolase</keyword>
<dbReference type="RefSeq" id="WP_115362610.1">
    <property type="nucleotide sequence ID" value="NZ_QDKL01000003.1"/>
</dbReference>
<sequence length="214" mass="25268">MKDIKKLYEQYGSELKSYKDFHDEMYEICEYILQLRKEKNNYSTTSMNLYDLKDEISEKYNVSQNGKVFSKRRGRYLKMRPTPAGYIQCTISLNHNSNLSMYVHRLVALFHVKNPSKLDSVNHIDGNRGNNKSDNLEWVSHKQNHIRRSQRNSNGTFGANFCPRQKKWKAVIQINGGSYHKEVEANNKYNEMHKIIYGYNVFEDDENQTKLHGN</sequence>
<feature type="domain" description="HNH nuclease" evidence="1">
    <location>
        <begin position="102"/>
        <end position="145"/>
    </location>
</feature>
<evidence type="ECO:0000259" key="1">
    <source>
        <dbReference type="Pfam" id="PF13392"/>
    </source>
</evidence>
<evidence type="ECO:0000313" key="2">
    <source>
        <dbReference type="EMBL" id="RZF20618.1"/>
    </source>
</evidence>
<proteinExistence type="predicted"/>
<keyword evidence="2" id="KW-0540">Nuclease</keyword>
<comment type="caution">
    <text evidence="2">The sequence shown here is derived from an EMBL/GenBank/DDBJ whole genome shotgun (WGS) entry which is preliminary data.</text>
</comment>
<dbReference type="Gene3D" id="3.90.75.20">
    <property type="match status" value="1"/>
</dbReference>
<dbReference type="InterPro" id="IPR044925">
    <property type="entry name" value="His-Me_finger_sf"/>
</dbReference>
<dbReference type="GO" id="GO:0004519">
    <property type="term" value="F:endonuclease activity"/>
    <property type="evidence" value="ECO:0007669"/>
    <property type="project" value="UniProtKB-KW"/>
</dbReference>
<name>A0ABY0ICD0_9BACT</name>
<dbReference type="EMBL" id="QDKL01000003">
    <property type="protein sequence ID" value="RZF20618.1"/>
    <property type="molecule type" value="Genomic_DNA"/>
</dbReference>
<dbReference type="Proteomes" id="UP000443582">
    <property type="component" value="Unassembled WGS sequence"/>
</dbReference>
<evidence type="ECO:0000313" key="3">
    <source>
        <dbReference type="Proteomes" id="UP000443582"/>
    </source>
</evidence>
<keyword evidence="3" id="KW-1185">Reference proteome</keyword>
<gene>
    <name evidence="2" type="ORF">DAY19_11575</name>
</gene>
<dbReference type="Pfam" id="PF13392">
    <property type="entry name" value="HNH_3"/>
    <property type="match status" value="1"/>
</dbReference>
<accession>A0ABY0ICD0</accession>
<reference evidence="3" key="1">
    <citation type="journal article" date="2019" name="Int. J. Syst. Evol. Microbiol.">
        <title>Halobacteriovorax valvorus sp. nov., a novel prokaryotic predator isolated from coastal seawater of China.</title>
        <authorList>
            <person name="Chen M.-X."/>
        </authorList>
    </citation>
    <scope>NUCLEOTIDE SEQUENCE [LARGE SCALE GENOMIC DNA]</scope>
    <source>
        <strain evidence="3">BL9</strain>
    </source>
</reference>